<accession>A0ACC8EM02</accession>
<proteinExistence type="predicted"/>
<reference evidence="1 2" key="1">
    <citation type="journal article" date="2016" name="Nat. Commun.">
        <title>Ectomycorrhizal ecology is imprinted in the genome of the dominant symbiotic fungus Cenococcum geophilum.</title>
        <authorList>
            <consortium name="DOE Joint Genome Institute"/>
            <person name="Peter M."/>
            <person name="Kohler A."/>
            <person name="Ohm R.A."/>
            <person name="Kuo A."/>
            <person name="Krutzmann J."/>
            <person name="Morin E."/>
            <person name="Arend M."/>
            <person name="Barry K.W."/>
            <person name="Binder M."/>
            <person name="Choi C."/>
            <person name="Clum A."/>
            <person name="Copeland A."/>
            <person name="Grisel N."/>
            <person name="Haridas S."/>
            <person name="Kipfer T."/>
            <person name="LaButti K."/>
            <person name="Lindquist E."/>
            <person name="Lipzen A."/>
            <person name="Maire R."/>
            <person name="Meier B."/>
            <person name="Mihaltcheva S."/>
            <person name="Molinier V."/>
            <person name="Murat C."/>
            <person name="Poggeler S."/>
            <person name="Quandt C.A."/>
            <person name="Sperisen C."/>
            <person name="Tritt A."/>
            <person name="Tisserant E."/>
            <person name="Crous P.W."/>
            <person name="Henrissat B."/>
            <person name="Nehls U."/>
            <person name="Egli S."/>
            <person name="Spatafora J.W."/>
            <person name="Grigoriev I.V."/>
            <person name="Martin F.M."/>
        </authorList>
    </citation>
    <scope>NUCLEOTIDE SEQUENCE [LARGE SCALE GENOMIC DNA]</scope>
    <source>
        <strain evidence="1 2">1.58</strain>
    </source>
</reference>
<evidence type="ECO:0000313" key="2">
    <source>
        <dbReference type="Proteomes" id="UP000250078"/>
    </source>
</evidence>
<dbReference type="EMBL" id="KV748262">
    <property type="protein sequence ID" value="OCK87344.1"/>
    <property type="molecule type" value="Genomic_DNA"/>
</dbReference>
<keyword evidence="2" id="KW-1185">Reference proteome</keyword>
<gene>
    <name evidence="1" type="ORF">K441DRAFT_514771</name>
</gene>
<sequence length="448" mass="50477">MRLLNTTSLELKDFIGSNIPPYVILSHTWSDEEVLFDDIQKGTAALKKGHAKLKGCCQKGAEDGFDWAWIDTCCIDKSSSAELSEAINSMYEWYKKSTICYAYLQDVSTNALSSSNPSFTRPQDFSKSRWFTRGWTLQELVASKVVEFYTAEWVEIGTKRSLLTQLSAITGIPPHILRGGSPSTCNIAERMSWASKRQTSREEDLAYCLLGLFNVNMPMLYGEGKKAFYRLQEQIMNQEEDYSIFAWSLQYDCGPSLTGLLASSPVEFSKTAPSGLQLPTLQHLLFPKAPGEASDAFNNQLLAPHIWGHNPWGPDKLTQINMRDFYATGSWYRVLHDKEYESLNTHIPHQHLSASGTTPSQDQAPWKPPQLTSRGLRVSLPIRKPNDPTLPSVAWIYCKFGLEARLLCILLQHLSPSSQLLGRHSASWLISVDASIIKEFVLTELYLH</sequence>
<evidence type="ECO:0000313" key="1">
    <source>
        <dbReference type="EMBL" id="OCK87344.1"/>
    </source>
</evidence>
<name>A0ACC8EM02_9PEZI</name>
<organism evidence="1 2">
    <name type="scientific">Cenococcum geophilum 1.58</name>
    <dbReference type="NCBI Taxonomy" id="794803"/>
    <lineage>
        <taxon>Eukaryota</taxon>
        <taxon>Fungi</taxon>
        <taxon>Dikarya</taxon>
        <taxon>Ascomycota</taxon>
        <taxon>Pezizomycotina</taxon>
        <taxon>Dothideomycetes</taxon>
        <taxon>Pleosporomycetidae</taxon>
        <taxon>Gloniales</taxon>
        <taxon>Gloniaceae</taxon>
        <taxon>Cenococcum</taxon>
    </lineage>
</organism>
<protein>
    <submittedName>
        <fullName evidence="1">HET-domain-containing protein</fullName>
    </submittedName>
</protein>
<dbReference type="Proteomes" id="UP000250078">
    <property type="component" value="Unassembled WGS sequence"/>
</dbReference>
<feature type="non-terminal residue" evidence="1">
    <location>
        <position position="448"/>
    </location>
</feature>